<dbReference type="Pfam" id="PF09683">
    <property type="entry name" value="Lactococcin_972"/>
    <property type="match status" value="1"/>
</dbReference>
<dbReference type="EMBL" id="MRYD01000048">
    <property type="protein sequence ID" value="OSZ60230.1"/>
    <property type="molecule type" value="Genomic_DNA"/>
</dbReference>
<sequence>MKKSVTKIAIAATATAFIGTLTAAAPATAAGPAPAPVQVRTFTADSGIKPPAALIGPNGEKPREWGVVSYPADAKGLRTPRVSKGGGTWNYGTNADGAYKGCYSNYIHPTKKHSASVSIANATDKDTREKDIWAKAYAKAGAAHTCNAYWGVY</sequence>
<comment type="caution">
    <text evidence="2">The sequence shown here is derived from an EMBL/GenBank/DDBJ whole genome shotgun (WGS) entry which is preliminary data.</text>
</comment>
<feature type="signal peptide" evidence="1">
    <location>
        <begin position="1"/>
        <end position="29"/>
    </location>
</feature>
<gene>
    <name evidence="2" type="ORF">OQI_11995</name>
</gene>
<evidence type="ECO:0000313" key="3">
    <source>
        <dbReference type="Proteomes" id="UP000194266"/>
    </source>
</evidence>
<evidence type="ECO:0000256" key="1">
    <source>
        <dbReference type="SAM" id="SignalP"/>
    </source>
</evidence>
<evidence type="ECO:0000313" key="2">
    <source>
        <dbReference type="EMBL" id="OSZ60230.1"/>
    </source>
</evidence>
<dbReference type="NCBIfam" id="TIGR01653">
    <property type="entry name" value="lactococcin_972"/>
    <property type="match status" value="1"/>
</dbReference>
<reference evidence="2 3" key="1">
    <citation type="submission" date="2016-12" db="EMBL/GenBank/DDBJ databases">
        <title>Genome Mining:The Detection of Biosynthetic Gene Clusters to Aid in the Expression of Curamycin A produced by Streptomyces sp. strain CZA14.</title>
        <authorList>
            <person name="Durrell K.A."/>
            <person name="Kirby B.M."/>
            <person name="Khan W."/>
            <person name="Mthethwa T."/>
            <person name="Le Roes-Hill M."/>
        </authorList>
    </citation>
    <scope>NUCLEOTIDE SEQUENCE [LARGE SCALE GENOMIC DNA]</scope>
    <source>
        <strain evidence="2 3">CZA14</strain>
    </source>
</reference>
<organism evidence="2 3">
    <name type="scientific">Streptomyces pharetrae CZA14</name>
    <dbReference type="NCBI Taxonomy" id="1144883"/>
    <lineage>
        <taxon>Bacteria</taxon>
        <taxon>Bacillati</taxon>
        <taxon>Actinomycetota</taxon>
        <taxon>Actinomycetes</taxon>
        <taxon>Kitasatosporales</taxon>
        <taxon>Streptomycetaceae</taxon>
        <taxon>Streptomyces</taxon>
    </lineage>
</organism>
<dbReference type="Proteomes" id="UP000194266">
    <property type="component" value="Unassembled WGS sequence"/>
</dbReference>
<dbReference type="Gene3D" id="2.60.40.2850">
    <property type="match status" value="1"/>
</dbReference>
<proteinExistence type="predicted"/>
<feature type="chain" id="PRO_5045893772" description="Lactococcin 972 family bacteriocin" evidence="1">
    <location>
        <begin position="30"/>
        <end position="153"/>
    </location>
</feature>
<name>A0ABX3YL45_9ACTN</name>
<keyword evidence="3" id="KW-1185">Reference proteome</keyword>
<dbReference type="InterPro" id="IPR006540">
    <property type="entry name" value="Lactococcin_972"/>
</dbReference>
<keyword evidence="1" id="KW-0732">Signal</keyword>
<protein>
    <recommendedName>
        <fullName evidence="4">Lactococcin 972 family bacteriocin</fullName>
    </recommendedName>
</protein>
<accession>A0ABX3YL45</accession>
<evidence type="ECO:0008006" key="4">
    <source>
        <dbReference type="Google" id="ProtNLM"/>
    </source>
</evidence>
<dbReference type="RefSeq" id="WP_086169338.1">
    <property type="nucleotide sequence ID" value="NZ_MRYD01000048.1"/>
</dbReference>